<protein>
    <submittedName>
        <fullName evidence="2">Antitoxin</fullName>
    </submittedName>
</protein>
<accession>A0A4U3MHY3</accession>
<dbReference type="InterPro" id="IPR028037">
    <property type="entry name" value="Antitoxin_Rv0909/MT0933"/>
</dbReference>
<gene>
    <name evidence="2" type="ORF">FDA94_11305</name>
</gene>
<dbReference type="Proteomes" id="UP000308705">
    <property type="component" value="Unassembled WGS sequence"/>
</dbReference>
<dbReference type="Pfam" id="PF14013">
    <property type="entry name" value="MT0933_antitox"/>
    <property type="match status" value="1"/>
</dbReference>
<dbReference type="AlphaFoldDB" id="A0A4U3MHY3"/>
<dbReference type="OrthoDB" id="5125103at2"/>
<feature type="compositionally biased region" description="Basic and acidic residues" evidence="1">
    <location>
        <begin position="34"/>
        <end position="44"/>
    </location>
</feature>
<dbReference type="EMBL" id="SZQA01000008">
    <property type="protein sequence ID" value="TKK89088.1"/>
    <property type="molecule type" value="Genomic_DNA"/>
</dbReference>
<evidence type="ECO:0000256" key="1">
    <source>
        <dbReference type="SAM" id="MobiDB-lite"/>
    </source>
</evidence>
<name>A0A4U3MHY3_9ACTN</name>
<organism evidence="2 3">
    <name type="scientific">Herbidospora galbida</name>
    <dbReference type="NCBI Taxonomy" id="2575442"/>
    <lineage>
        <taxon>Bacteria</taxon>
        <taxon>Bacillati</taxon>
        <taxon>Actinomycetota</taxon>
        <taxon>Actinomycetes</taxon>
        <taxon>Streptosporangiales</taxon>
        <taxon>Streptosporangiaceae</taxon>
        <taxon>Herbidospora</taxon>
    </lineage>
</organism>
<proteinExistence type="predicted"/>
<sequence>MSFFDKVKDMFGGHHTQSAPTTPRPQRMPGTEQDGFRDKVEDSVKSGIDSAARKADEMTKGKYRDQINRTAGSARNAADKIDGKQD</sequence>
<feature type="compositionally biased region" description="Basic and acidic residues" evidence="1">
    <location>
        <begin position="1"/>
        <end position="12"/>
    </location>
</feature>
<dbReference type="RefSeq" id="WP_062340670.1">
    <property type="nucleotide sequence ID" value="NZ_SZQA01000008.1"/>
</dbReference>
<evidence type="ECO:0000313" key="2">
    <source>
        <dbReference type="EMBL" id="TKK89088.1"/>
    </source>
</evidence>
<feature type="region of interest" description="Disordered" evidence="1">
    <location>
        <begin position="1"/>
        <end position="86"/>
    </location>
</feature>
<reference evidence="2 3" key="1">
    <citation type="submission" date="2019-04" db="EMBL/GenBank/DDBJ databases">
        <title>Herbidospora sp. NEAU-GS14.nov., a novel actinomycete isolated from soil.</title>
        <authorList>
            <person name="Han L."/>
        </authorList>
    </citation>
    <scope>NUCLEOTIDE SEQUENCE [LARGE SCALE GENOMIC DNA]</scope>
    <source>
        <strain evidence="2 3">NEAU-GS14</strain>
    </source>
</reference>
<evidence type="ECO:0000313" key="3">
    <source>
        <dbReference type="Proteomes" id="UP000308705"/>
    </source>
</evidence>
<feature type="compositionally biased region" description="Basic and acidic residues" evidence="1">
    <location>
        <begin position="77"/>
        <end position="86"/>
    </location>
</feature>
<feature type="compositionally biased region" description="Basic and acidic residues" evidence="1">
    <location>
        <begin position="51"/>
        <end position="67"/>
    </location>
</feature>
<comment type="caution">
    <text evidence="2">The sequence shown here is derived from an EMBL/GenBank/DDBJ whole genome shotgun (WGS) entry which is preliminary data.</text>
</comment>
<keyword evidence="3" id="KW-1185">Reference proteome</keyword>